<accession>A0A0F7KTW2</accession>
<dbReference type="SUPFAM" id="SSF53955">
    <property type="entry name" value="Lysozyme-like"/>
    <property type="match status" value="1"/>
</dbReference>
<dbReference type="GO" id="GO:0016829">
    <property type="term" value="F:lyase activity"/>
    <property type="evidence" value="ECO:0007669"/>
    <property type="project" value="UniProtKB-KW"/>
</dbReference>
<sequence>MKRRPFATTLAIALQMVGLPSATAEPAHGTPGVHPYAVHVADAARRFGIPQDWIWAVMRIESNGERRAVSSAGAMGLMQIMPATWANLRARYRLGSDPFDPRDNIMAGAAYLREMHDRYGNAAAMLAAYNAGPGRYEQYLSRGRPLPRETRAYLTKLTAVTGNSGYATLAAAPPPDPLAWRRARLFPARADGIPATEDAVTDEASDSSPTAPPGAVEPPANGLFVSLSGQ</sequence>
<dbReference type="PANTHER" id="PTHR37423:SF2">
    <property type="entry name" value="MEMBRANE-BOUND LYTIC MUREIN TRANSGLYCOSYLASE C"/>
    <property type="match status" value="1"/>
</dbReference>
<feature type="signal peptide" evidence="4">
    <location>
        <begin position="1"/>
        <end position="24"/>
    </location>
</feature>
<evidence type="ECO:0000256" key="3">
    <source>
        <dbReference type="SAM" id="MobiDB-lite"/>
    </source>
</evidence>
<comment type="similarity">
    <text evidence="2">Belongs to the virb1 family.</text>
</comment>
<proteinExistence type="inferred from homology"/>
<protein>
    <submittedName>
        <fullName evidence="6">Membrane-bound lytic murein transglycosylase C</fullName>
        <ecNumber evidence="6">4.2.2.-</ecNumber>
    </submittedName>
</protein>
<keyword evidence="6" id="KW-0456">Lyase</keyword>
<dbReference type="STRING" id="1267766.WYH_01989"/>
<dbReference type="PANTHER" id="PTHR37423">
    <property type="entry name" value="SOLUBLE LYTIC MUREIN TRANSGLYCOSYLASE-RELATED"/>
    <property type="match status" value="1"/>
</dbReference>
<keyword evidence="7" id="KW-1185">Reference proteome</keyword>
<dbReference type="Gene3D" id="1.10.530.10">
    <property type="match status" value="1"/>
</dbReference>
<name>A0A0F7KTW2_9SPHN</name>
<evidence type="ECO:0000313" key="6">
    <source>
        <dbReference type="EMBL" id="AKH43024.1"/>
    </source>
</evidence>
<dbReference type="AlphaFoldDB" id="A0A0F7KTW2"/>
<organism evidence="6 7">
    <name type="scientific">Croceibacterium atlanticum</name>
    <dbReference type="NCBI Taxonomy" id="1267766"/>
    <lineage>
        <taxon>Bacteria</taxon>
        <taxon>Pseudomonadati</taxon>
        <taxon>Pseudomonadota</taxon>
        <taxon>Alphaproteobacteria</taxon>
        <taxon>Sphingomonadales</taxon>
        <taxon>Erythrobacteraceae</taxon>
        <taxon>Croceibacterium</taxon>
    </lineage>
</organism>
<dbReference type="EC" id="4.2.2.-" evidence="6"/>
<dbReference type="EMBL" id="CP011452">
    <property type="protein sequence ID" value="AKH43024.1"/>
    <property type="molecule type" value="Genomic_DNA"/>
</dbReference>
<keyword evidence="4" id="KW-0732">Signal</keyword>
<evidence type="ECO:0000256" key="4">
    <source>
        <dbReference type="SAM" id="SignalP"/>
    </source>
</evidence>
<feature type="chain" id="PRO_5002517903" evidence="4">
    <location>
        <begin position="25"/>
        <end position="230"/>
    </location>
</feature>
<evidence type="ECO:0000256" key="1">
    <source>
        <dbReference type="ARBA" id="ARBA00007734"/>
    </source>
</evidence>
<comment type="similarity">
    <text evidence="1">Belongs to the transglycosylase Slt family.</text>
</comment>
<dbReference type="CDD" id="cd00254">
    <property type="entry name" value="LT-like"/>
    <property type="match status" value="1"/>
</dbReference>
<gene>
    <name evidence="6" type="primary">mltC_1</name>
    <name evidence="6" type="ORF">WYH_01989</name>
</gene>
<dbReference type="InterPro" id="IPR023346">
    <property type="entry name" value="Lysozyme-like_dom_sf"/>
</dbReference>
<dbReference type="Pfam" id="PF01464">
    <property type="entry name" value="SLT"/>
    <property type="match status" value="1"/>
</dbReference>
<evidence type="ECO:0000313" key="7">
    <source>
        <dbReference type="Proteomes" id="UP000034392"/>
    </source>
</evidence>
<evidence type="ECO:0000259" key="5">
    <source>
        <dbReference type="Pfam" id="PF01464"/>
    </source>
</evidence>
<evidence type="ECO:0000256" key="2">
    <source>
        <dbReference type="ARBA" id="ARBA00009387"/>
    </source>
</evidence>
<dbReference type="Proteomes" id="UP000034392">
    <property type="component" value="Chromosome"/>
</dbReference>
<reference evidence="6" key="1">
    <citation type="submission" date="2015-05" db="EMBL/GenBank/DDBJ databases">
        <title>The complete genome of Altererythrobacter atlanticus strain 26DY36.</title>
        <authorList>
            <person name="Wu Y.-H."/>
            <person name="Cheng H."/>
            <person name="Wu X.-W."/>
        </authorList>
    </citation>
    <scope>NUCLEOTIDE SEQUENCE [LARGE SCALE GENOMIC DNA]</scope>
    <source>
        <strain evidence="6">26DY36</strain>
    </source>
</reference>
<feature type="region of interest" description="Disordered" evidence="3">
    <location>
        <begin position="191"/>
        <end position="230"/>
    </location>
</feature>
<dbReference type="KEGG" id="aay:WYH_01989"/>
<feature type="domain" description="Transglycosylase SLT" evidence="5">
    <location>
        <begin position="42"/>
        <end position="142"/>
    </location>
</feature>
<dbReference type="PATRIC" id="fig|1267766.3.peg.2011"/>
<dbReference type="InterPro" id="IPR008258">
    <property type="entry name" value="Transglycosylase_SLT_dom_1"/>
</dbReference>